<keyword evidence="1" id="KW-0677">Repeat</keyword>
<dbReference type="Pfam" id="PF14432">
    <property type="entry name" value="DYW_deaminase"/>
    <property type="match status" value="1"/>
</dbReference>
<feature type="repeat" description="PPR" evidence="2">
    <location>
        <begin position="578"/>
        <end position="612"/>
    </location>
</feature>
<feature type="compositionally biased region" description="Pro residues" evidence="3">
    <location>
        <begin position="1"/>
        <end position="10"/>
    </location>
</feature>
<dbReference type="FunFam" id="1.25.40.10:FF:000393">
    <property type="entry name" value="Pentatricopeptide repeat-containing protein At1g20230"/>
    <property type="match status" value="1"/>
</dbReference>
<dbReference type="PROSITE" id="PS51375">
    <property type="entry name" value="PPR"/>
    <property type="match status" value="7"/>
</dbReference>
<evidence type="ECO:0000313" key="5">
    <source>
        <dbReference type="Proteomes" id="UP000228380"/>
    </source>
</evidence>
<evidence type="ECO:0000313" key="7">
    <source>
        <dbReference type="RefSeq" id="XP_038979119.1"/>
    </source>
</evidence>
<feature type="repeat" description="PPR" evidence="2">
    <location>
        <begin position="119"/>
        <end position="153"/>
    </location>
</feature>
<dbReference type="GO" id="GO:0009451">
    <property type="term" value="P:RNA modification"/>
    <property type="evidence" value="ECO:0007669"/>
    <property type="project" value="InterPro"/>
</dbReference>
<dbReference type="Gene3D" id="1.25.40.10">
    <property type="entry name" value="Tetratricopeptide repeat domain"/>
    <property type="match status" value="5"/>
</dbReference>
<dbReference type="Pfam" id="PF12854">
    <property type="entry name" value="PPR_1"/>
    <property type="match status" value="1"/>
</dbReference>
<dbReference type="Proteomes" id="UP000228380">
    <property type="component" value="Chromosome 2"/>
</dbReference>
<feature type="repeat" description="PPR" evidence="2">
    <location>
        <begin position="425"/>
        <end position="459"/>
    </location>
</feature>
<dbReference type="InterPro" id="IPR032867">
    <property type="entry name" value="DYW_dom"/>
</dbReference>
<evidence type="ECO:0000313" key="6">
    <source>
        <dbReference type="RefSeq" id="XP_038979115.1"/>
    </source>
</evidence>
<dbReference type="RefSeq" id="XP_038979115.1">
    <property type="nucleotide sequence ID" value="XM_039123187.1"/>
</dbReference>
<dbReference type="SUPFAM" id="SSF48452">
    <property type="entry name" value="TPR-like"/>
    <property type="match status" value="1"/>
</dbReference>
<reference evidence="6 7" key="2">
    <citation type="submission" date="2025-04" db="UniProtKB">
        <authorList>
            <consortium name="RefSeq"/>
        </authorList>
    </citation>
    <scope>IDENTIFICATION</scope>
    <source>
        <tissue evidence="6 7">Young leaves</tissue>
    </source>
</reference>
<dbReference type="FunFam" id="1.25.40.10:FF:000378">
    <property type="entry name" value="Pentatricopeptide repeat-containing protein mitochondrial"/>
    <property type="match status" value="1"/>
</dbReference>
<reference evidence="5" key="1">
    <citation type="journal article" date="2019" name="Nat. Commun.">
        <title>Genome-wide association mapping of date palm fruit traits.</title>
        <authorList>
            <person name="Hazzouri K.M."/>
            <person name="Gros-Balthazard M."/>
            <person name="Flowers J.M."/>
            <person name="Copetti D."/>
            <person name="Lemansour A."/>
            <person name="Lebrun M."/>
            <person name="Masmoudi K."/>
            <person name="Ferrand S."/>
            <person name="Dhar M.I."/>
            <person name="Fresquez Z.A."/>
            <person name="Rosas U."/>
            <person name="Zhang J."/>
            <person name="Talag J."/>
            <person name="Lee S."/>
            <person name="Kudrna D."/>
            <person name="Powell R.F."/>
            <person name="Leitch I.J."/>
            <person name="Krueger R.R."/>
            <person name="Wing R.A."/>
            <person name="Amiri K.M.A."/>
            <person name="Purugganan M.D."/>
        </authorList>
    </citation>
    <scope>NUCLEOTIDE SEQUENCE [LARGE SCALE GENOMIC DNA]</scope>
    <source>
        <strain evidence="5">cv. Khalas</strain>
    </source>
</reference>
<dbReference type="Pfam" id="PF20431">
    <property type="entry name" value="E_motif"/>
    <property type="match status" value="1"/>
</dbReference>
<dbReference type="PANTHER" id="PTHR47926">
    <property type="entry name" value="PENTATRICOPEPTIDE REPEAT-CONTAINING PROTEIN"/>
    <property type="match status" value="1"/>
</dbReference>
<dbReference type="NCBIfam" id="TIGR00756">
    <property type="entry name" value="PPR"/>
    <property type="match status" value="9"/>
</dbReference>
<proteinExistence type="predicted"/>
<keyword evidence="5" id="KW-1185">Reference proteome</keyword>
<organism evidence="5 6">
    <name type="scientific">Phoenix dactylifera</name>
    <name type="common">Date palm</name>
    <dbReference type="NCBI Taxonomy" id="42345"/>
    <lineage>
        <taxon>Eukaryota</taxon>
        <taxon>Viridiplantae</taxon>
        <taxon>Streptophyta</taxon>
        <taxon>Embryophyta</taxon>
        <taxon>Tracheophyta</taxon>
        <taxon>Spermatophyta</taxon>
        <taxon>Magnoliopsida</taxon>
        <taxon>Liliopsida</taxon>
        <taxon>Arecaceae</taxon>
        <taxon>Coryphoideae</taxon>
        <taxon>Phoeniceae</taxon>
        <taxon>Phoenix</taxon>
    </lineage>
</organism>
<feature type="repeat" description="PPR" evidence="2">
    <location>
        <begin position="255"/>
        <end position="289"/>
    </location>
</feature>
<dbReference type="AlphaFoldDB" id="A0A8B8ZXR5"/>
<name>A0A8B8ZXR5_PHODC</name>
<accession>A0A8B8ZXR5</accession>
<dbReference type="PANTHER" id="PTHR47926:SF421">
    <property type="entry name" value="DYW DOMAIN-CONTAINING PROTEIN"/>
    <property type="match status" value="1"/>
</dbReference>
<feature type="domain" description="DYW" evidence="4">
    <location>
        <begin position="905"/>
        <end position="984"/>
    </location>
</feature>
<dbReference type="OrthoDB" id="185373at2759"/>
<dbReference type="InterPro" id="IPR002885">
    <property type="entry name" value="PPR_rpt"/>
</dbReference>
<dbReference type="FunFam" id="1.25.40.10:FF:000436">
    <property type="entry name" value="Pentatricopeptide repeat-containing protein At5g39350 family"/>
    <property type="match status" value="1"/>
</dbReference>
<dbReference type="Pfam" id="PF01535">
    <property type="entry name" value="PPR"/>
    <property type="match status" value="5"/>
</dbReference>
<dbReference type="GO" id="GO:0003723">
    <property type="term" value="F:RNA binding"/>
    <property type="evidence" value="ECO:0007669"/>
    <property type="project" value="InterPro"/>
</dbReference>
<feature type="repeat" description="PPR" evidence="2">
    <location>
        <begin position="680"/>
        <end position="714"/>
    </location>
</feature>
<dbReference type="Pfam" id="PF13041">
    <property type="entry name" value="PPR_2"/>
    <property type="match status" value="3"/>
</dbReference>
<feature type="region of interest" description="Disordered" evidence="3">
    <location>
        <begin position="1"/>
        <end position="62"/>
    </location>
</feature>
<dbReference type="InterPro" id="IPR046848">
    <property type="entry name" value="E_motif"/>
</dbReference>
<dbReference type="GO" id="GO:0008270">
    <property type="term" value="F:zinc ion binding"/>
    <property type="evidence" value="ECO:0007669"/>
    <property type="project" value="InterPro"/>
</dbReference>
<feature type="compositionally biased region" description="Low complexity" evidence="3">
    <location>
        <begin position="11"/>
        <end position="26"/>
    </location>
</feature>
<evidence type="ECO:0000256" key="1">
    <source>
        <dbReference type="ARBA" id="ARBA00022737"/>
    </source>
</evidence>
<dbReference type="GeneID" id="103695547"/>
<sequence>MAPCAIPFPSPSNHSSISIRSSPSRSKALLPLNLSPIRSSSTHSTGIGNHERRKKATPIDPLLLPPPTPFDAARAQDYAGATKSGLAGEAGLSFRRQECGGAASFANTARLFDGMPHRKAPLYASMIASHGRSRRWEDVLLVFVQMLRDGAVPDKFLLPKILKACSELGNLRMGAAVHGYMVRARLELDVFIGNSFIDMYAKSGDLASSRAVFDRMPEKDVVSWTALVNAYADAGLLDEASQEFESMRANGIAPDLISWNALISGFARNGEIDAALHLLEEMRASGPKPGANSWNGVISGSVQNGKFEDALEVFRGMCLHENPNAVTVASILPACSGLRGLNLGKELHSYVIKKGVQMNVFVGGSLIDMYRKCGKFEYAERLFLELENKNETVWNEMIAAYADEDRMSEALELFRLMQEDGLKPDVITYNTVLAAYARKGQKDEVFRMFSKMSDMGLKPNVISMNALVSGFHHSGLTGKALEIFRAMQLPAMPNMNNYELPIKMLQLSIQPNSVTITSVLSVCTGLELHHLGKEVHGYVLRNCFESNIFVSSALVDMYAKCEDMTSATKVFREIRDKNTVSWNILMAGYNHNGEPEAALKLFPEMLEQNFLPSSITLMILLLACSNTAALRLGRELHGYIEKNKPDGYPVILASALIDMYAKCGSIADARVIFDCISQKDVAVWNAMMAGYSLHRMARDTVALFNEMEQSGIRPDHVTFTTVLSACNQEGFLDEGWKYFKIMEDVYGVAPTLEHFTCMVDIMGTAGLLEKSVNVIRGMPFEPDACVWSTLLKACRLHSNYEIGRRAASALFELEPTNASNYIVLSNIFAMAGMWDSAMNIRNAMEDRGLKLVNACSWIHIGRRVHSFKAGDRSHPEIDKILGVWNKFAGKMRQAGHVPQDVMFCDDGKIDPFACYHTEKLAVCLGIISLHTRCPICVLKNVRMCVDCHTSIKFISKIDGRDILVKDGCLYHHFKDGMCSCNEMW</sequence>
<dbReference type="RefSeq" id="XP_038979119.1">
    <property type="nucleotide sequence ID" value="XM_039123191.1"/>
</dbReference>
<feature type="repeat" description="PPR" evidence="2">
    <location>
        <begin position="220"/>
        <end position="254"/>
    </location>
</feature>
<evidence type="ECO:0000256" key="3">
    <source>
        <dbReference type="SAM" id="MobiDB-lite"/>
    </source>
</evidence>
<protein>
    <submittedName>
        <fullName evidence="6 7">Pentatricopeptide repeat-containing protein At1g20230-like</fullName>
    </submittedName>
</protein>
<feature type="repeat" description="PPR" evidence="2">
    <location>
        <begin position="390"/>
        <end position="424"/>
    </location>
</feature>
<gene>
    <name evidence="6 7" type="primary">LOC103695547</name>
</gene>
<dbReference type="InterPro" id="IPR011990">
    <property type="entry name" value="TPR-like_helical_dom_sf"/>
</dbReference>
<dbReference type="KEGG" id="pda:103695547"/>
<dbReference type="InterPro" id="IPR046960">
    <property type="entry name" value="PPR_At4g14850-like_plant"/>
</dbReference>
<dbReference type="FunFam" id="1.25.40.10:FF:000073">
    <property type="entry name" value="Pentatricopeptide repeat-containing protein chloroplastic"/>
    <property type="match status" value="1"/>
</dbReference>
<evidence type="ECO:0000256" key="2">
    <source>
        <dbReference type="PROSITE-ProRule" id="PRU00708"/>
    </source>
</evidence>
<evidence type="ECO:0000259" key="4">
    <source>
        <dbReference type="Pfam" id="PF14432"/>
    </source>
</evidence>
<feature type="compositionally biased region" description="Polar residues" evidence="3">
    <location>
        <begin position="36"/>
        <end position="47"/>
    </location>
</feature>